<dbReference type="SUPFAM" id="SSF140959">
    <property type="entry name" value="Indolic compounds 2,3-dioxygenase-like"/>
    <property type="match status" value="1"/>
</dbReference>
<dbReference type="Gene3D" id="1.10.287.3810">
    <property type="match status" value="1"/>
</dbReference>
<keyword evidence="1" id="KW-0479">Metal-binding</keyword>
<dbReference type="PANTHER" id="PTHR10138:SF0">
    <property type="entry name" value="TRYPTOPHAN 2,3-DIOXYGENASE"/>
    <property type="match status" value="1"/>
</dbReference>
<dbReference type="GO" id="GO:0046872">
    <property type="term" value="F:metal ion binding"/>
    <property type="evidence" value="ECO:0007669"/>
    <property type="project" value="UniProtKB-KW"/>
</dbReference>
<evidence type="ECO:0000313" key="3">
    <source>
        <dbReference type="Proteomes" id="UP000235584"/>
    </source>
</evidence>
<dbReference type="EC" id="1.13.11.11" evidence="1"/>
<comment type="catalytic activity">
    <reaction evidence="1">
        <text>L-tryptophan + O2 = N-formyl-L-kynurenine</text>
        <dbReference type="Rhea" id="RHEA:24536"/>
        <dbReference type="ChEBI" id="CHEBI:15379"/>
        <dbReference type="ChEBI" id="CHEBI:57912"/>
        <dbReference type="ChEBI" id="CHEBI:58629"/>
        <dbReference type="EC" id="1.13.11.11"/>
    </reaction>
</comment>
<keyword evidence="1" id="KW-0560">Oxidoreductase</keyword>
<dbReference type="GO" id="GO:0019441">
    <property type="term" value="P:L-tryptophan catabolic process to kynurenine"/>
    <property type="evidence" value="ECO:0007669"/>
    <property type="project" value="UniProtKB-UniRule"/>
</dbReference>
<dbReference type="OrthoDB" id="5288613at2"/>
<keyword evidence="1" id="KW-0823">Tryptophan catabolism</keyword>
<dbReference type="UniPathway" id="UPA00333">
    <property type="reaction ID" value="UER00453"/>
</dbReference>
<dbReference type="GO" id="GO:0004833">
    <property type="term" value="F:L-tryptophan 2,3-dioxygenase activity"/>
    <property type="evidence" value="ECO:0007669"/>
    <property type="project" value="UniProtKB-UniRule"/>
</dbReference>
<comment type="similarity">
    <text evidence="1">Belongs to the tryptophan 2,3-dioxygenase family.</text>
</comment>
<sequence>MHKNKGPVYYGDYLQLPKLLDSQLPLSRKYADSTNGECHDEMLFIVVHQVYELWFKQIIHDLDSVLSVFKKTYIPEVELSSIVQKLERIQKIQGLLIGQFDVLETMTPMDFLEFRDLLIPASGFQSVQFREIEIKLGLHTNDRLDVDREFFMGRLDEKDRAHLTQVEKSPTILKCLEGWLERIPYTNMEGFNFWSEYQKSINDILKDDQDIIETNSAHLSDRQKQIQLENLKLTRETFSSLFDETKHKDLIEKNQRKLSQKAILNALFILLYRHESMLALPFQVITGLMNIDENFTTWRYRHALLAQRMLGTKIGTGGSSGHQYLKRAADNNRVFLDLFNLSTFLIPNSRLPKLPVEVKKKMSFHV</sequence>
<feature type="binding site" evidence="1">
    <location>
        <begin position="44"/>
        <end position="48"/>
    </location>
    <ligand>
        <name>substrate</name>
    </ligand>
</feature>
<keyword evidence="1" id="KW-0408">Iron</keyword>
<dbReference type="RefSeq" id="WP_102242030.1">
    <property type="nucleotide sequence ID" value="NZ_CP025704.1"/>
</dbReference>
<dbReference type="InterPro" id="IPR037217">
    <property type="entry name" value="Trp/Indoleamine_2_3_dOase-like"/>
</dbReference>
<dbReference type="Proteomes" id="UP000235584">
    <property type="component" value="Chromosome"/>
</dbReference>
<dbReference type="Gene3D" id="1.20.58.480">
    <property type="match status" value="1"/>
</dbReference>
<proteinExistence type="inferred from homology"/>
<keyword evidence="3" id="KW-1185">Reference proteome</keyword>
<reference evidence="2 3" key="1">
    <citation type="submission" date="2018-01" db="EMBL/GenBank/DDBJ databases">
        <title>Complete genome sequence of Bacteriovorax stolpii DSM12778.</title>
        <authorList>
            <person name="Tang B."/>
            <person name="Chang J."/>
        </authorList>
    </citation>
    <scope>NUCLEOTIDE SEQUENCE [LARGE SCALE GENOMIC DNA]</scope>
    <source>
        <strain evidence="2 3">DSM 12778</strain>
    </source>
</reference>
<dbReference type="AlphaFoldDB" id="A0A2K9NNT1"/>
<evidence type="ECO:0000256" key="1">
    <source>
        <dbReference type="HAMAP-Rule" id="MF_01972"/>
    </source>
</evidence>
<feature type="binding site" description="axial binding residue" evidence="1">
    <location>
        <position position="302"/>
    </location>
    <ligand>
        <name>heme</name>
        <dbReference type="ChEBI" id="CHEBI:30413"/>
    </ligand>
    <ligandPart>
        <name>Fe</name>
        <dbReference type="ChEBI" id="CHEBI:18248"/>
    </ligandPart>
</feature>
<dbReference type="PANTHER" id="PTHR10138">
    <property type="entry name" value="TRYPTOPHAN 2,3-DIOXYGENASE"/>
    <property type="match status" value="1"/>
</dbReference>
<protein>
    <recommendedName>
        <fullName evidence="1">Tryptophan 2,3-dioxygenase</fullName>
        <shortName evidence="1">TDO</shortName>
        <ecNumber evidence="1">1.13.11.11</ecNumber>
    </recommendedName>
    <alternativeName>
        <fullName evidence="1">Tryptamin 2,3-dioxygenase</fullName>
    </alternativeName>
    <alternativeName>
        <fullName evidence="1">Tryptophan oxygenase</fullName>
        <shortName evidence="1">TO</shortName>
        <shortName evidence="1">TRPO</shortName>
    </alternativeName>
    <alternativeName>
        <fullName evidence="1">Tryptophan pyrrolase</fullName>
    </alternativeName>
    <alternativeName>
        <fullName evidence="1">Tryptophanase</fullName>
    </alternativeName>
</protein>
<comment type="subunit">
    <text evidence="1">Homotetramer.</text>
</comment>
<dbReference type="HAMAP" id="MF_01972">
    <property type="entry name" value="T23O"/>
    <property type="match status" value="1"/>
</dbReference>
<organism evidence="2 3">
    <name type="scientific">Bacteriovorax stolpii</name>
    <name type="common">Bdellovibrio stolpii</name>
    <dbReference type="NCBI Taxonomy" id="960"/>
    <lineage>
        <taxon>Bacteria</taxon>
        <taxon>Pseudomonadati</taxon>
        <taxon>Bdellovibrionota</taxon>
        <taxon>Bacteriovoracia</taxon>
        <taxon>Bacteriovoracales</taxon>
        <taxon>Bacteriovoracaceae</taxon>
        <taxon>Bacteriovorax</taxon>
    </lineage>
</organism>
<keyword evidence="1" id="KW-0349">Heme</keyword>
<comment type="function">
    <text evidence="1">Heme-dependent dioxygenase that catalyzes the oxidative cleavage of the L-tryptophan (L-Trp) pyrrole ring and converts L-tryptophan to N-formyl-L-kynurenine. Catalyzes the oxidative cleavage of the indole moiety.</text>
</comment>
<dbReference type="GO" id="GO:0020037">
    <property type="term" value="F:heme binding"/>
    <property type="evidence" value="ECO:0007669"/>
    <property type="project" value="UniProtKB-UniRule"/>
</dbReference>
<comment type="pathway">
    <text evidence="1">Amino-acid degradation; L-tryptophan degradation via kynurenine pathway; L-kynurenine from L-tryptophan: step 1/2.</text>
</comment>
<accession>A0A2K9NNT1</accession>
<dbReference type="EMBL" id="CP025704">
    <property type="protein sequence ID" value="AUN96735.1"/>
    <property type="molecule type" value="Genomic_DNA"/>
</dbReference>
<feature type="binding site" evidence="1">
    <location>
        <position position="316"/>
    </location>
    <ligand>
        <name>substrate</name>
    </ligand>
</feature>
<dbReference type="KEGG" id="bsto:C0V70_01145"/>
<keyword evidence="1 2" id="KW-0223">Dioxygenase</keyword>
<dbReference type="InterPro" id="IPR004981">
    <property type="entry name" value="Trp_2_3_dOase"/>
</dbReference>
<dbReference type="GO" id="GO:0019442">
    <property type="term" value="P:L-tryptophan catabolic process to acetyl-CoA"/>
    <property type="evidence" value="ECO:0007669"/>
    <property type="project" value="TreeGrafter"/>
</dbReference>
<comment type="caution">
    <text evidence="1">Lacks conserved residue(s) required for the propagation of feature annotation.</text>
</comment>
<evidence type="ECO:0000313" key="2">
    <source>
        <dbReference type="EMBL" id="AUN96735.1"/>
    </source>
</evidence>
<name>A0A2K9NNT1_BACTC</name>
<gene>
    <name evidence="1" type="primary">kynA</name>
    <name evidence="2" type="ORF">C0V70_01145</name>
</gene>
<comment type="cofactor">
    <cofactor evidence="1">
        <name>heme</name>
        <dbReference type="ChEBI" id="CHEBI:30413"/>
    </cofactor>
    <text evidence="1">Binds 1 heme group per subunit.</text>
</comment>
<feature type="binding site" evidence="1">
    <location>
        <position position="115"/>
    </location>
    <ligand>
        <name>substrate</name>
    </ligand>
</feature>
<dbReference type="Pfam" id="PF03301">
    <property type="entry name" value="Trp_dioxygenase"/>
    <property type="match status" value="1"/>
</dbReference>